<name>A0A934TRY5_9BURK</name>
<feature type="domain" description="EamA" evidence="7">
    <location>
        <begin position="167"/>
        <end position="305"/>
    </location>
</feature>
<feature type="transmembrane region" description="Helical" evidence="6">
    <location>
        <begin position="162"/>
        <end position="182"/>
    </location>
</feature>
<proteinExistence type="predicted"/>
<keyword evidence="4 6" id="KW-1133">Transmembrane helix</keyword>
<sequence length="323" mass="33147">MTRSLTLPAPARAASPAAAVASLLMATSAWGSLFFVGKSMLAVLDPLWFTTIRYLLATLLLVALRPAFGAAPLTRLVRDLRPLALLGLAGYGAFSVLVFFGVALSVPSHGAVIMATMPVTTVLLRWWLDGVRPPRTAVAAAGLALVGVALVAGVFAHRSGVGTRALFGDLLALVGTLGWVTYTRGAARFPDLSPFDYTAFTAMASLPVLLLAAAVASTAGHVPWPDAGAVLHRAPTLAYIAVVPTVAAAVAFNFGVRRLGAATGTLFINCVPISALLIATALGQPPGAQEILGAVLVGLALVVTTRPVRKTSQAPLRPCGATS</sequence>
<evidence type="ECO:0000256" key="5">
    <source>
        <dbReference type="ARBA" id="ARBA00023136"/>
    </source>
</evidence>
<keyword evidence="9" id="KW-1185">Reference proteome</keyword>
<dbReference type="InterPro" id="IPR051258">
    <property type="entry name" value="Diverse_Substrate_Transporter"/>
</dbReference>
<evidence type="ECO:0000256" key="6">
    <source>
        <dbReference type="SAM" id="Phobius"/>
    </source>
</evidence>
<feature type="transmembrane region" description="Helical" evidence="6">
    <location>
        <begin position="137"/>
        <end position="156"/>
    </location>
</feature>
<feature type="transmembrane region" description="Helical" evidence="6">
    <location>
        <begin position="47"/>
        <end position="71"/>
    </location>
</feature>
<dbReference type="PANTHER" id="PTHR42920">
    <property type="entry name" value="OS03G0707200 PROTEIN-RELATED"/>
    <property type="match status" value="1"/>
</dbReference>
<dbReference type="GO" id="GO:0005886">
    <property type="term" value="C:plasma membrane"/>
    <property type="evidence" value="ECO:0007669"/>
    <property type="project" value="UniProtKB-SubCell"/>
</dbReference>
<keyword evidence="3 6" id="KW-0812">Transmembrane</keyword>
<protein>
    <submittedName>
        <fullName evidence="8">DMT family transporter</fullName>
    </submittedName>
</protein>
<dbReference type="InterPro" id="IPR000620">
    <property type="entry name" value="EamA_dom"/>
</dbReference>
<dbReference type="EMBL" id="JAEPWM010000002">
    <property type="protein sequence ID" value="MBK6005632.1"/>
    <property type="molecule type" value="Genomic_DNA"/>
</dbReference>
<evidence type="ECO:0000256" key="1">
    <source>
        <dbReference type="ARBA" id="ARBA00004651"/>
    </source>
</evidence>
<reference evidence="8" key="1">
    <citation type="journal article" date="2012" name="J. Microbiol. Biotechnol.">
        <title>Ramlibacter ginsenosidimutans sp. nov., with ginsenoside-converting activity.</title>
        <authorList>
            <person name="Wang L."/>
            <person name="An D.S."/>
            <person name="Kim S.G."/>
            <person name="Jin F.X."/>
            <person name="Kim S.C."/>
            <person name="Lee S.T."/>
            <person name="Im W.T."/>
        </authorList>
    </citation>
    <scope>NUCLEOTIDE SEQUENCE</scope>
    <source>
        <strain evidence="8">KACC 17527</strain>
    </source>
</reference>
<keyword evidence="5 6" id="KW-0472">Membrane</keyword>
<comment type="subcellular location">
    <subcellularLocation>
        <location evidence="1">Cell membrane</location>
        <topology evidence="1">Multi-pass membrane protein</topology>
    </subcellularLocation>
</comment>
<feature type="transmembrane region" description="Helical" evidence="6">
    <location>
        <begin position="110"/>
        <end position="128"/>
    </location>
</feature>
<dbReference type="PANTHER" id="PTHR42920:SF14">
    <property type="entry name" value="TRANSPORTER, DRUG_METABOLITE EXPORTER FAMILY"/>
    <property type="match status" value="1"/>
</dbReference>
<keyword evidence="2" id="KW-1003">Cell membrane</keyword>
<feature type="domain" description="EamA" evidence="7">
    <location>
        <begin position="21"/>
        <end position="151"/>
    </location>
</feature>
<dbReference type="RefSeq" id="WP_201167123.1">
    <property type="nucleotide sequence ID" value="NZ_JAEPWM010000002.1"/>
</dbReference>
<comment type="caution">
    <text evidence="8">The sequence shown here is derived from an EMBL/GenBank/DDBJ whole genome shotgun (WGS) entry which is preliminary data.</text>
</comment>
<feature type="transmembrane region" description="Helical" evidence="6">
    <location>
        <begin position="266"/>
        <end position="285"/>
    </location>
</feature>
<feature type="transmembrane region" description="Helical" evidence="6">
    <location>
        <begin position="291"/>
        <end position="308"/>
    </location>
</feature>
<evidence type="ECO:0000256" key="4">
    <source>
        <dbReference type="ARBA" id="ARBA00022989"/>
    </source>
</evidence>
<reference evidence="8" key="2">
    <citation type="submission" date="2021-01" db="EMBL/GenBank/DDBJ databases">
        <authorList>
            <person name="Kang M."/>
        </authorList>
    </citation>
    <scope>NUCLEOTIDE SEQUENCE</scope>
    <source>
        <strain evidence="8">KACC 17527</strain>
    </source>
</reference>
<evidence type="ECO:0000259" key="7">
    <source>
        <dbReference type="Pfam" id="PF00892"/>
    </source>
</evidence>
<dbReference type="Pfam" id="PF00892">
    <property type="entry name" value="EamA"/>
    <property type="match status" value="2"/>
</dbReference>
<dbReference type="SUPFAM" id="SSF103481">
    <property type="entry name" value="Multidrug resistance efflux transporter EmrE"/>
    <property type="match status" value="2"/>
</dbReference>
<evidence type="ECO:0000313" key="9">
    <source>
        <dbReference type="Proteomes" id="UP000630528"/>
    </source>
</evidence>
<dbReference type="InterPro" id="IPR037185">
    <property type="entry name" value="EmrE-like"/>
</dbReference>
<gene>
    <name evidence="8" type="ORF">JJB11_05960</name>
</gene>
<dbReference type="Proteomes" id="UP000630528">
    <property type="component" value="Unassembled WGS sequence"/>
</dbReference>
<organism evidence="8 9">
    <name type="scientific">Ramlibacter ginsenosidimutans</name>
    <dbReference type="NCBI Taxonomy" id="502333"/>
    <lineage>
        <taxon>Bacteria</taxon>
        <taxon>Pseudomonadati</taxon>
        <taxon>Pseudomonadota</taxon>
        <taxon>Betaproteobacteria</taxon>
        <taxon>Burkholderiales</taxon>
        <taxon>Comamonadaceae</taxon>
        <taxon>Ramlibacter</taxon>
    </lineage>
</organism>
<feature type="transmembrane region" description="Helical" evidence="6">
    <location>
        <begin position="83"/>
        <end position="104"/>
    </location>
</feature>
<evidence type="ECO:0000256" key="2">
    <source>
        <dbReference type="ARBA" id="ARBA00022475"/>
    </source>
</evidence>
<dbReference type="AlphaFoldDB" id="A0A934TRY5"/>
<evidence type="ECO:0000313" key="8">
    <source>
        <dbReference type="EMBL" id="MBK6005632.1"/>
    </source>
</evidence>
<feature type="transmembrane region" description="Helical" evidence="6">
    <location>
        <begin position="236"/>
        <end position="254"/>
    </location>
</feature>
<accession>A0A934TRY5</accession>
<evidence type="ECO:0000256" key="3">
    <source>
        <dbReference type="ARBA" id="ARBA00022692"/>
    </source>
</evidence>
<feature type="transmembrane region" description="Helical" evidence="6">
    <location>
        <begin position="194"/>
        <end position="216"/>
    </location>
</feature>